<protein>
    <recommendedName>
        <fullName evidence="3">Lipoprotein</fullName>
    </recommendedName>
</protein>
<dbReference type="PROSITE" id="PS51257">
    <property type="entry name" value="PROKAR_LIPOPROTEIN"/>
    <property type="match status" value="1"/>
</dbReference>
<organism evidence="1 2">
    <name type="scientific">Endozoicomonas montiporae</name>
    <dbReference type="NCBI Taxonomy" id="1027273"/>
    <lineage>
        <taxon>Bacteria</taxon>
        <taxon>Pseudomonadati</taxon>
        <taxon>Pseudomonadota</taxon>
        <taxon>Gammaproteobacteria</taxon>
        <taxon>Oceanospirillales</taxon>
        <taxon>Endozoicomonadaceae</taxon>
        <taxon>Endozoicomonas</taxon>
    </lineage>
</organism>
<name>A0A081NBU3_9GAMM</name>
<proteinExistence type="predicted"/>
<reference evidence="1 2" key="1">
    <citation type="submission" date="2014-06" db="EMBL/GenBank/DDBJ databases">
        <title>Whole Genome Sequences of Three Symbiotic Endozoicomonas Bacteria.</title>
        <authorList>
            <person name="Neave M.J."/>
            <person name="Apprill A."/>
            <person name="Voolstra C.R."/>
        </authorList>
    </citation>
    <scope>NUCLEOTIDE SEQUENCE [LARGE SCALE GENOMIC DNA]</scope>
    <source>
        <strain evidence="1 2">LMG 24815</strain>
    </source>
</reference>
<dbReference type="AlphaFoldDB" id="A0A081NBU3"/>
<gene>
    <name evidence="1" type="ORF">GZ77_05265</name>
</gene>
<keyword evidence="2" id="KW-1185">Reference proteome</keyword>
<evidence type="ECO:0000313" key="1">
    <source>
        <dbReference type="EMBL" id="KEQ15916.1"/>
    </source>
</evidence>
<dbReference type="EMBL" id="JOKG01000001">
    <property type="protein sequence ID" value="KEQ15916.1"/>
    <property type="molecule type" value="Genomic_DNA"/>
</dbReference>
<dbReference type="RefSeq" id="WP_034873184.1">
    <property type="nucleotide sequence ID" value="NZ_JOKG01000001.1"/>
</dbReference>
<accession>A0A081NBU3</accession>
<evidence type="ECO:0000313" key="2">
    <source>
        <dbReference type="Proteomes" id="UP000028006"/>
    </source>
</evidence>
<sequence>MKIKHKFMFALVTTAVLTGCSKDYDFSGRYEATVGDNCEPDKIPSTLLTISPVGSDKSTYTARLASEFASGVFPVTSSAASVSKDGNIVFSFFKQGKASFFSSEPSIDMHMNLIKRDRDHIYISNWQVEMRSEVSSSIGANFDFVKDKELEMMGQRVPNDMSYVAGDKGLCLRRITI</sequence>
<dbReference type="Proteomes" id="UP000028006">
    <property type="component" value="Unassembled WGS sequence"/>
</dbReference>
<comment type="caution">
    <text evidence="1">The sequence shown here is derived from an EMBL/GenBank/DDBJ whole genome shotgun (WGS) entry which is preliminary data.</text>
</comment>
<evidence type="ECO:0008006" key="3">
    <source>
        <dbReference type="Google" id="ProtNLM"/>
    </source>
</evidence>